<dbReference type="Pfam" id="PF01722">
    <property type="entry name" value="BolA"/>
    <property type="match status" value="1"/>
</dbReference>
<dbReference type="PIRSF" id="PIRSF003113">
    <property type="entry name" value="BolA"/>
    <property type="match status" value="1"/>
</dbReference>
<dbReference type="Proteomes" id="UP000193685">
    <property type="component" value="Unassembled WGS sequence"/>
</dbReference>
<dbReference type="GeneID" id="63783241"/>
<dbReference type="OrthoDB" id="203381at2759"/>
<dbReference type="InterPro" id="IPR036065">
    <property type="entry name" value="BolA-like_sf"/>
</dbReference>
<name>A0A1Y2FQ31_PROLT</name>
<organism evidence="3 4">
    <name type="scientific">Protomyces lactucae-debilis</name>
    <dbReference type="NCBI Taxonomy" id="2754530"/>
    <lineage>
        <taxon>Eukaryota</taxon>
        <taxon>Fungi</taxon>
        <taxon>Dikarya</taxon>
        <taxon>Ascomycota</taxon>
        <taxon>Taphrinomycotina</taxon>
        <taxon>Taphrinomycetes</taxon>
        <taxon>Taphrinales</taxon>
        <taxon>Protomycetaceae</taxon>
        <taxon>Protomyces</taxon>
    </lineage>
</organism>
<keyword evidence="4" id="KW-1185">Reference proteome</keyword>
<comment type="caution">
    <text evidence="3">The sequence shown here is derived from an EMBL/GenBank/DDBJ whole genome shotgun (WGS) entry which is preliminary data.</text>
</comment>
<reference evidence="3 4" key="1">
    <citation type="submission" date="2016-07" db="EMBL/GenBank/DDBJ databases">
        <title>Pervasive Adenine N6-methylation of Active Genes in Fungi.</title>
        <authorList>
            <consortium name="DOE Joint Genome Institute"/>
            <person name="Mondo S.J."/>
            <person name="Dannebaum R.O."/>
            <person name="Kuo R.C."/>
            <person name="Labutti K."/>
            <person name="Haridas S."/>
            <person name="Kuo A."/>
            <person name="Salamov A."/>
            <person name="Ahrendt S.R."/>
            <person name="Lipzen A."/>
            <person name="Sullivan W."/>
            <person name="Andreopoulos W.B."/>
            <person name="Clum A."/>
            <person name="Lindquist E."/>
            <person name="Daum C."/>
            <person name="Ramamoorthy G.K."/>
            <person name="Gryganskyi A."/>
            <person name="Culley D."/>
            <person name="Magnuson J.K."/>
            <person name="James T.Y."/>
            <person name="O'Malley M.A."/>
            <person name="Stajich J.E."/>
            <person name="Spatafora J.W."/>
            <person name="Visel A."/>
            <person name="Grigoriev I.V."/>
        </authorList>
    </citation>
    <scope>NUCLEOTIDE SEQUENCE [LARGE SCALE GENOMIC DNA]</scope>
    <source>
        <strain evidence="3 4">12-1054</strain>
    </source>
</reference>
<dbReference type="PANTHER" id="PTHR46188:SF1">
    <property type="entry name" value="BOLA-LIKE PROTEIN 3"/>
    <property type="match status" value="1"/>
</dbReference>
<protein>
    <submittedName>
        <fullName evidence="3">Bola protein</fullName>
    </submittedName>
</protein>
<dbReference type="RefSeq" id="XP_040726598.1">
    <property type="nucleotide sequence ID" value="XM_040866642.1"/>
</dbReference>
<dbReference type="InterPro" id="IPR002634">
    <property type="entry name" value="BolA"/>
</dbReference>
<dbReference type="Gene3D" id="3.10.20.90">
    <property type="entry name" value="Phosphatidylinositol 3-kinase Catalytic Subunit, Chain A, domain 1"/>
    <property type="match status" value="1"/>
</dbReference>
<sequence length="82" mass="9210">MCFACHREDADQEIYTKLQEHLSPTRLTVKDVSGGCGSAYAVEVSSKQFEGLNVIKQQRLVNSILKEEIKNMHALQLKTSVD</sequence>
<evidence type="ECO:0000256" key="2">
    <source>
        <dbReference type="RuleBase" id="RU003860"/>
    </source>
</evidence>
<dbReference type="OMA" id="EIQNMHG"/>
<dbReference type="STRING" id="56484.A0A1Y2FQ31"/>
<dbReference type="EMBL" id="MCFI01000005">
    <property type="protein sequence ID" value="ORY84815.1"/>
    <property type="molecule type" value="Genomic_DNA"/>
</dbReference>
<comment type="similarity">
    <text evidence="1 2">Belongs to the BolA/IbaG family.</text>
</comment>
<gene>
    <name evidence="3" type="ORF">BCR37DRAFT_252272</name>
</gene>
<accession>A0A1Y2FQ31</accession>
<dbReference type="SUPFAM" id="SSF82657">
    <property type="entry name" value="BolA-like"/>
    <property type="match status" value="1"/>
</dbReference>
<dbReference type="PANTHER" id="PTHR46188">
    <property type="entry name" value="BOLA-LIKE PROTEIN 3"/>
    <property type="match status" value="1"/>
</dbReference>
<dbReference type="GO" id="GO:0005759">
    <property type="term" value="C:mitochondrial matrix"/>
    <property type="evidence" value="ECO:0007669"/>
    <property type="project" value="TreeGrafter"/>
</dbReference>
<evidence type="ECO:0000313" key="3">
    <source>
        <dbReference type="EMBL" id="ORY84815.1"/>
    </source>
</evidence>
<dbReference type="InterPro" id="IPR052275">
    <property type="entry name" value="Mt_Fe-S_assembly_factor"/>
</dbReference>
<evidence type="ECO:0000256" key="1">
    <source>
        <dbReference type="ARBA" id="ARBA00005578"/>
    </source>
</evidence>
<dbReference type="AlphaFoldDB" id="A0A1Y2FQ31"/>
<proteinExistence type="inferred from homology"/>
<evidence type="ECO:0000313" key="4">
    <source>
        <dbReference type="Proteomes" id="UP000193685"/>
    </source>
</evidence>